<name>A0A382XCC2_9ZZZZ</name>
<feature type="non-terminal residue" evidence="1">
    <location>
        <position position="1"/>
    </location>
</feature>
<reference evidence="1" key="1">
    <citation type="submission" date="2018-05" db="EMBL/GenBank/DDBJ databases">
        <authorList>
            <person name="Lanie J.A."/>
            <person name="Ng W.-L."/>
            <person name="Kazmierczak K.M."/>
            <person name="Andrzejewski T.M."/>
            <person name="Davidsen T.M."/>
            <person name="Wayne K.J."/>
            <person name="Tettelin H."/>
            <person name="Glass J.I."/>
            <person name="Rusch D."/>
            <person name="Podicherti R."/>
            <person name="Tsui H.-C.T."/>
            <person name="Winkler M.E."/>
        </authorList>
    </citation>
    <scope>NUCLEOTIDE SEQUENCE</scope>
</reference>
<proteinExistence type="predicted"/>
<gene>
    <name evidence="1" type="ORF">METZ01_LOCUS421691</name>
</gene>
<accession>A0A382XCC2</accession>
<dbReference type="EMBL" id="UINC01166724">
    <property type="protein sequence ID" value="SVD68837.1"/>
    <property type="molecule type" value="Genomic_DNA"/>
</dbReference>
<evidence type="ECO:0000313" key="1">
    <source>
        <dbReference type="EMBL" id="SVD68837.1"/>
    </source>
</evidence>
<sequence>SPNMFESIIGKKAIKQIKKFKMIDKGDF</sequence>
<organism evidence="1">
    <name type="scientific">marine metagenome</name>
    <dbReference type="NCBI Taxonomy" id="408172"/>
    <lineage>
        <taxon>unclassified sequences</taxon>
        <taxon>metagenomes</taxon>
        <taxon>ecological metagenomes</taxon>
    </lineage>
</organism>
<dbReference type="AlphaFoldDB" id="A0A382XCC2"/>
<protein>
    <submittedName>
        <fullName evidence="1">Uncharacterized protein</fullName>
    </submittedName>
</protein>